<proteinExistence type="predicted"/>
<evidence type="ECO:0000256" key="2">
    <source>
        <dbReference type="ARBA" id="ARBA00012438"/>
    </source>
</evidence>
<keyword evidence="13" id="KW-1185">Reference proteome</keyword>
<feature type="transmembrane region" description="Helical" evidence="9">
    <location>
        <begin position="105"/>
        <end position="124"/>
    </location>
</feature>
<sequence length="361" mass="39992">MNKLWDKFLLGLSCCAFMLAEGTDPSNITTLLLAVICSAIFQIKPSSAVAYLSVIAYSSLCIFSKEALILAPLVLYDAFCTKFYPAMVLTFIGVLANIFTLGKDIFPLVALFLVSFTISSRSVLNEKLTKMLINTRDNSKELTTQLVEKNKAMQRNQDYEIYLATLKERNRIAREIHDNVGHMLTRSILQLGALSVINKDETVGEAINDLSGTLNTAMTSIRSSVHDLHDDSIALKPAVEDCIRPLKDRFAVSCDYDFSERMSRDVKFCFIGVIKEALSNTAKHSDGDSIKIIIREHPALYQLSIADNGSCPEKIDESGMGLANMRERAASLNGNINITSGSKGFHIFLSVPKQNLTERRS</sequence>
<dbReference type="InterPro" id="IPR036890">
    <property type="entry name" value="HATPase_C_sf"/>
</dbReference>
<dbReference type="InterPro" id="IPR011712">
    <property type="entry name" value="Sig_transdc_His_kin_sub3_dim/P"/>
</dbReference>
<dbReference type="EMBL" id="JAOQJZ010000004">
    <property type="protein sequence ID" value="MCU6705336.1"/>
    <property type="molecule type" value="Genomic_DNA"/>
</dbReference>
<evidence type="ECO:0000256" key="9">
    <source>
        <dbReference type="SAM" id="Phobius"/>
    </source>
</evidence>
<feature type="domain" description="Histidine kinase/HSP90-like ATPase" evidence="10">
    <location>
        <begin position="273"/>
        <end position="354"/>
    </location>
</feature>
<keyword evidence="5" id="KW-0547">Nucleotide-binding</keyword>
<keyword evidence="3" id="KW-0597">Phosphoprotein</keyword>
<keyword evidence="9" id="KW-0812">Transmembrane</keyword>
<keyword evidence="9" id="KW-0472">Membrane</keyword>
<dbReference type="Pfam" id="PF02518">
    <property type="entry name" value="HATPase_c"/>
    <property type="match status" value="1"/>
</dbReference>
<name>A0AAE3IHR1_9FIRM</name>
<feature type="domain" description="Signal transduction histidine kinase subgroup 3 dimerisation and phosphoacceptor" evidence="11">
    <location>
        <begin position="168"/>
        <end position="231"/>
    </location>
</feature>
<keyword evidence="9" id="KW-1133">Transmembrane helix</keyword>
<evidence type="ECO:0000259" key="10">
    <source>
        <dbReference type="Pfam" id="PF02518"/>
    </source>
</evidence>
<evidence type="ECO:0000256" key="5">
    <source>
        <dbReference type="ARBA" id="ARBA00022741"/>
    </source>
</evidence>
<evidence type="ECO:0000313" key="12">
    <source>
        <dbReference type="EMBL" id="MCU6705336.1"/>
    </source>
</evidence>
<evidence type="ECO:0000256" key="8">
    <source>
        <dbReference type="ARBA" id="ARBA00023012"/>
    </source>
</evidence>
<protein>
    <recommendedName>
        <fullName evidence="2">histidine kinase</fullName>
        <ecNumber evidence="2">2.7.13.3</ecNumber>
    </recommendedName>
</protein>
<evidence type="ECO:0000256" key="7">
    <source>
        <dbReference type="ARBA" id="ARBA00022840"/>
    </source>
</evidence>
<dbReference type="Pfam" id="PF07730">
    <property type="entry name" value="HisKA_3"/>
    <property type="match status" value="1"/>
</dbReference>
<evidence type="ECO:0000313" key="13">
    <source>
        <dbReference type="Proteomes" id="UP001208131"/>
    </source>
</evidence>
<dbReference type="AlphaFoldDB" id="A0AAE3IHR1"/>
<dbReference type="CDD" id="cd16917">
    <property type="entry name" value="HATPase_UhpB-NarQ-NarX-like"/>
    <property type="match status" value="1"/>
</dbReference>
<dbReference type="Proteomes" id="UP001208131">
    <property type="component" value="Unassembled WGS sequence"/>
</dbReference>
<dbReference type="PANTHER" id="PTHR24421">
    <property type="entry name" value="NITRATE/NITRITE SENSOR PROTEIN NARX-RELATED"/>
    <property type="match status" value="1"/>
</dbReference>
<dbReference type="Gene3D" id="1.20.5.1930">
    <property type="match status" value="1"/>
</dbReference>
<dbReference type="EC" id="2.7.13.3" evidence="2"/>
<organism evidence="12 13">
    <name type="scientific">Hominimerdicola aceti</name>
    <dbReference type="NCBI Taxonomy" id="2981726"/>
    <lineage>
        <taxon>Bacteria</taxon>
        <taxon>Bacillati</taxon>
        <taxon>Bacillota</taxon>
        <taxon>Clostridia</taxon>
        <taxon>Eubacteriales</taxon>
        <taxon>Oscillospiraceae</taxon>
        <taxon>Hominimerdicola</taxon>
    </lineage>
</organism>
<evidence type="ECO:0000259" key="11">
    <source>
        <dbReference type="Pfam" id="PF07730"/>
    </source>
</evidence>
<evidence type="ECO:0000256" key="6">
    <source>
        <dbReference type="ARBA" id="ARBA00022777"/>
    </source>
</evidence>
<comment type="caution">
    <text evidence="12">The sequence shown here is derived from an EMBL/GenBank/DDBJ whole genome shotgun (WGS) entry which is preliminary data.</text>
</comment>
<reference evidence="12 13" key="1">
    <citation type="journal article" date="2021" name="ISME Commun">
        <title>Automated analysis of genomic sequences facilitates high-throughput and comprehensive description of bacteria.</title>
        <authorList>
            <person name="Hitch T.C.A."/>
        </authorList>
    </citation>
    <scope>NUCLEOTIDE SEQUENCE [LARGE SCALE GENOMIC DNA]</scope>
    <source>
        <strain evidence="12 13">Sanger_31</strain>
    </source>
</reference>
<dbReference type="GO" id="GO:0005524">
    <property type="term" value="F:ATP binding"/>
    <property type="evidence" value="ECO:0007669"/>
    <property type="project" value="UniProtKB-KW"/>
</dbReference>
<feature type="transmembrane region" description="Helical" evidence="9">
    <location>
        <begin position="83"/>
        <end position="99"/>
    </location>
</feature>
<keyword evidence="8" id="KW-0902">Two-component regulatory system</keyword>
<dbReference type="GO" id="GO:0046983">
    <property type="term" value="F:protein dimerization activity"/>
    <property type="evidence" value="ECO:0007669"/>
    <property type="project" value="InterPro"/>
</dbReference>
<dbReference type="InterPro" id="IPR050482">
    <property type="entry name" value="Sensor_HK_TwoCompSys"/>
</dbReference>
<feature type="transmembrane region" description="Helical" evidence="9">
    <location>
        <begin position="54"/>
        <end position="76"/>
    </location>
</feature>
<gene>
    <name evidence="12" type="ORF">OCV57_05265</name>
</gene>
<dbReference type="GO" id="GO:0000155">
    <property type="term" value="F:phosphorelay sensor kinase activity"/>
    <property type="evidence" value="ECO:0007669"/>
    <property type="project" value="InterPro"/>
</dbReference>
<keyword evidence="4" id="KW-0808">Transferase</keyword>
<accession>A0AAE3IHR1</accession>
<keyword evidence="7" id="KW-0067">ATP-binding</keyword>
<evidence type="ECO:0000256" key="4">
    <source>
        <dbReference type="ARBA" id="ARBA00022679"/>
    </source>
</evidence>
<dbReference type="Gene3D" id="3.30.565.10">
    <property type="entry name" value="Histidine kinase-like ATPase, C-terminal domain"/>
    <property type="match status" value="1"/>
</dbReference>
<dbReference type="RefSeq" id="WP_267300684.1">
    <property type="nucleotide sequence ID" value="NZ_JAOQJZ010000004.1"/>
</dbReference>
<dbReference type="GO" id="GO:0016020">
    <property type="term" value="C:membrane"/>
    <property type="evidence" value="ECO:0007669"/>
    <property type="project" value="InterPro"/>
</dbReference>
<dbReference type="InterPro" id="IPR003594">
    <property type="entry name" value="HATPase_dom"/>
</dbReference>
<keyword evidence="6 12" id="KW-0418">Kinase</keyword>
<dbReference type="SUPFAM" id="SSF55874">
    <property type="entry name" value="ATPase domain of HSP90 chaperone/DNA topoisomerase II/histidine kinase"/>
    <property type="match status" value="1"/>
</dbReference>
<evidence type="ECO:0000256" key="3">
    <source>
        <dbReference type="ARBA" id="ARBA00022553"/>
    </source>
</evidence>
<comment type="catalytic activity">
    <reaction evidence="1">
        <text>ATP + protein L-histidine = ADP + protein N-phospho-L-histidine.</text>
        <dbReference type="EC" id="2.7.13.3"/>
    </reaction>
</comment>
<evidence type="ECO:0000256" key="1">
    <source>
        <dbReference type="ARBA" id="ARBA00000085"/>
    </source>
</evidence>
<dbReference type="PANTHER" id="PTHR24421:SF10">
    <property type="entry name" value="NITRATE_NITRITE SENSOR PROTEIN NARQ"/>
    <property type="match status" value="1"/>
</dbReference>